<dbReference type="PROSITE" id="PS52004">
    <property type="entry name" value="KS3_2"/>
    <property type="match status" value="1"/>
</dbReference>
<dbReference type="InterPro" id="IPR049551">
    <property type="entry name" value="PKS_DH_C"/>
</dbReference>
<keyword evidence="2" id="KW-0597">Phosphoprotein</keyword>
<dbReference type="Pfam" id="PF00109">
    <property type="entry name" value="ketoacyl-synt"/>
    <property type="match status" value="1"/>
</dbReference>
<dbReference type="Gene3D" id="3.40.366.10">
    <property type="entry name" value="Malonyl-Coenzyme A Acyl Carrier Protein, domain 2"/>
    <property type="match status" value="1"/>
</dbReference>
<evidence type="ECO:0000256" key="1">
    <source>
        <dbReference type="ARBA" id="ARBA00022450"/>
    </source>
</evidence>
<dbReference type="CDD" id="cd00833">
    <property type="entry name" value="PKS"/>
    <property type="match status" value="1"/>
</dbReference>
<dbReference type="InterPro" id="IPR016036">
    <property type="entry name" value="Malonyl_transacylase_ACP-bd"/>
</dbReference>
<keyword evidence="3" id="KW-0808">Transferase</keyword>
<feature type="region of interest" description="C-terminal hotdog fold" evidence="5">
    <location>
        <begin position="1575"/>
        <end position="1714"/>
    </location>
</feature>
<dbReference type="InterPro" id="IPR050091">
    <property type="entry name" value="PKS_NRPS_Biosynth_Enz"/>
</dbReference>
<feature type="region of interest" description="N-terminal hotdog fold" evidence="5">
    <location>
        <begin position="1429"/>
        <end position="1555"/>
    </location>
</feature>
<dbReference type="InterPro" id="IPR013968">
    <property type="entry name" value="PKS_KR"/>
</dbReference>
<evidence type="ECO:0000313" key="10">
    <source>
        <dbReference type="Proteomes" id="UP000432015"/>
    </source>
</evidence>
<keyword evidence="4" id="KW-0012">Acyltransferase</keyword>
<dbReference type="Pfam" id="PF00698">
    <property type="entry name" value="Acyl_transf_1"/>
    <property type="match status" value="1"/>
</dbReference>
<dbReference type="SUPFAM" id="SSF54637">
    <property type="entry name" value="Thioesterase/thiol ester dehydrase-isomerase"/>
    <property type="match status" value="1"/>
</dbReference>
<sequence>MACRYPDAASPEELWENAVAGRRAFRQLPDERMRLEDYWDADPAAPDRFYARMAAVIEGYEFDRIGYKIAGSTYRSTDLTHWLALDTATRALADAGFPEGEGLPRERTGVVVGNTLTGEFTRANTMRLRWPYVRRTLADALSGEGWPDERIGEFLREVEGRYKAPFPAIDEDTLAGGLSNTIAGRVCNFFDFKGGGYTVDGACSSSLLSVTTACRALVDGELDVAVAGGVDLSIDPFEIIGFAKTGALARGEMRVYDQGSNGFWPGEGCGMVVLMREEDAAALGRRPYARIAGWGISSDGKGSITRPEVSGYRLALRRAYERAGFGIETVPLFEGHGTGTAVGDATELSALSQARVAADPAAPSAVIGTVKGMIGHTKAAAGVAGLIKAVMALHHQVLPPTVGCFDPHPVITEEGSGLRALRKAESWPRDAAVRAGVTAMGFGGINSHIVLEGTGPRTPAFPAAEPLASSVQDAELILLDAASWPKLRERLAELADWVPALSYAQLGDLAATAQRSLQGLPYRAAVVVSSPDEAERRLRGLVEAVDAGTTSVLAPDGRAFLGHAAKAPRIGYLFPGQGSGRGTSGGALRRRFPEVAQVYDRAALPGTGDMTATALAQPRIVTGSMAGLRAMALLGLEAGVAVGHSLGEISALHWAEVMDEPTLLKVAATRGRTMTEHSASGTMAGIAASSEIVAGLLDRTEVVIAGFNGPAQTVVAGPVAAVEAVRERAAAAGIGSTALAVSHAFHSPLVAPAADAFVNKLTDEHFSDVGRRVVSTVTGEALPPGTDVNGLLREQITRPVLFAQALQLAAKETDLFIEVGPGRVLSGLTQDIADVPAVALDTDDESLAGLLRVAAAAFVAGAPVRHDALFRGRFTRPLEIGAGFSFFASPCEQAPESAIGAEVRPEAPPAASETAAVGASEAASSVELLRRLAAERAELPLEMVHEDSQLLDSLHLSSISVGQVLNQAAQALGLSVAQAPTNFANATIRELAEVLDALADGRGGQRPEPVVEGAASWARAYAVDRDEIPVAAAPRDEGNGGWSLTGAGSELARPLRDALESGGVGSGVLVCVPADVAEASLGPVLDAVKAAATAPSGQRFVLVQHGDRGAAGMVRTLRQEAPQLRVTIAHVPDTPEAIGWVLDEVAATTGFSEAHYDAAGARRVPTLRVLPVEPAARREPLGPDDVILVTGGGKGITAECALTMALDGGARLAVLGRSDPERDEELAENLRRMEERGVTVRYARADVTDAEQVRRAVEETTAALGPVTAVLHGAGRNEPASLAGLDTAELARTFAPKIGGLATVLDALDTGGLKLLVTFGSIIGRAGLRGEAHYATANEWLAAFTEEFAGRHPDCRCLCMEWSVWSGVGMGERLSVVEELARDGITAIHPDEGVQIMRRLLADPEAPVTVVISGRTGTIDTVRYDEPELPLLRFVDRPLVRYHGVELVAETTLSAGTDPYLADHLLDGNLLLPAVLGMEAMAQVAAAVTGRAGAPLIEDARFPRPIVVPPEGSTAIRVAAVVTGADTVEVVIRSAETGFAADHFHARLRYAGPAAPDGPPEQVGDGLPAVPIDPARSLYGDVLFQGARFHRLRRYHHLAARRVDADLAVAGEGGWFAAYLPQRLLLGDPGMRDALMHGNQVCVPHATLLPTGIDRIHPAGEALRGLEQVRYCATERSQDGDGYVYDVAVRNADGRVVERWEGLRLQAVRKHDGPGPWAPSLLGPFLERTAEELLGGPVAVAVEPHARPADVRERREWTAVALGRALGRTVALRHRADGRPEIDGGRPVSCSHGAGLTMAVTADGPVACDLEPVVARAAADWDALLGRHRVLCDLIAAETGEDPQAAATRVWVAMECLAKNGLPATAPLTLGAARRPGWVVLASGELAVATFVTTLHGAPEPVAFALLAEGRS</sequence>
<dbReference type="InterPro" id="IPR016039">
    <property type="entry name" value="Thiolase-like"/>
</dbReference>
<dbReference type="InterPro" id="IPR049552">
    <property type="entry name" value="PKS_DH_N"/>
</dbReference>
<dbReference type="Gene3D" id="3.40.50.720">
    <property type="entry name" value="NAD(P)-binding Rossmann-like Domain"/>
    <property type="match status" value="1"/>
</dbReference>
<dbReference type="Gene3D" id="3.10.129.110">
    <property type="entry name" value="Polyketide synthase dehydratase"/>
    <property type="match status" value="1"/>
</dbReference>
<feature type="domain" description="PKS/mFAS DH" evidence="8">
    <location>
        <begin position="1429"/>
        <end position="1714"/>
    </location>
</feature>
<protein>
    <submittedName>
        <fullName evidence="9">SDR family NAD(P)-dependent oxidoreductase</fullName>
    </submittedName>
</protein>
<dbReference type="PANTHER" id="PTHR43775:SF51">
    <property type="entry name" value="INACTIVE PHENOLPHTHIOCEROL SYNTHESIS POLYKETIDE SYNTHASE TYPE I PKS1-RELATED"/>
    <property type="match status" value="1"/>
</dbReference>
<dbReference type="SUPFAM" id="SSF53901">
    <property type="entry name" value="Thiolase-like"/>
    <property type="match status" value="1"/>
</dbReference>
<gene>
    <name evidence="9" type="ORF">GNZ18_30930</name>
</gene>
<dbReference type="InterPro" id="IPR020841">
    <property type="entry name" value="PKS_Beta-ketoAc_synthase_dom"/>
</dbReference>
<comment type="caution">
    <text evidence="9">The sequence shown here is derived from an EMBL/GenBank/DDBJ whole genome shotgun (WGS) entry which is preliminary data.</text>
</comment>
<dbReference type="PANTHER" id="PTHR43775">
    <property type="entry name" value="FATTY ACID SYNTHASE"/>
    <property type="match status" value="1"/>
</dbReference>
<dbReference type="Gene3D" id="1.10.1200.10">
    <property type="entry name" value="ACP-like"/>
    <property type="match status" value="1"/>
</dbReference>
<dbReference type="SMART" id="SM00822">
    <property type="entry name" value="PKS_KR"/>
    <property type="match status" value="1"/>
</dbReference>
<feature type="domain" description="Carrier" evidence="6">
    <location>
        <begin position="923"/>
        <end position="999"/>
    </location>
</feature>
<keyword evidence="10" id="KW-1185">Reference proteome</keyword>
<dbReference type="GO" id="GO:0006633">
    <property type="term" value="P:fatty acid biosynthetic process"/>
    <property type="evidence" value="ECO:0007669"/>
    <property type="project" value="TreeGrafter"/>
</dbReference>
<dbReference type="SUPFAM" id="SSF52151">
    <property type="entry name" value="FabD/lysophospholipase-like"/>
    <property type="match status" value="1"/>
</dbReference>
<dbReference type="InterPro" id="IPR001227">
    <property type="entry name" value="Ac_transferase_dom_sf"/>
</dbReference>
<dbReference type="Gene3D" id="3.40.47.10">
    <property type="match status" value="1"/>
</dbReference>
<dbReference type="InterPro" id="IPR014031">
    <property type="entry name" value="Ketoacyl_synth_C"/>
</dbReference>
<dbReference type="InterPro" id="IPR057326">
    <property type="entry name" value="KR_dom"/>
</dbReference>
<evidence type="ECO:0000256" key="2">
    <source>
        <dbReference type="ARBA" id="ARBA00022553"/>
    </source>
</evidence>
<dbReference type="SUPFAM" id="SSF51735">
    <property type="entry name" value="NAD(P)-binding Rossmann-fold domains"/>
    <property type="match status" value="1"/>
</dbReference>
<dbReference type="Pfam" id="PF08659">
    <property type="entry name" value="KR"/>
    <property type="match status" value="1"/>
</dbReference>
<dbReference type="CDD" id="cd08953">
    <property type="entry name" value="KR_2_SDR_x"/>
    <property type="match status" value="1"/>
</dbReference>
<keyword evidence="1" id="KW-0596">Phosphopantetheine</keyword>
<dbReference type="InterPro" id="IPR016035">
    <property type="entry name" value="Acyl_Trfase/lysoPLipase"/>
</dbReference>
<evidence type="ECO:0000256" key="5">
    <source>
        <dbReference type="PROSITE-ProRule" id="PRU01363"/>
    </source>
</evidence>
<evidence type="ECO:0000259" key="7">
    <source>
        <dbReference type="PROSITE" id="PS52004"/>
    </source>
</evidence>
<evidence type="ECO:0000256" key="4">
    <source>
        <dbReference type="ARBA" id="ARBA00023315"/>
    </source>
</evidence>
<dbReference type="InterPro" id="IPR014043">
    <property type="entry name" value="Acyl_transferase_dom"/>
</dbReference>
<dbReference type="InterPro" id="IPR049900">
    <property type="entry name" value="PKS_mFAS_DH"/>
</dbReference>
<dbReference type="Pfam" id="PF14765">
    <property type="entry name" value="PS-DH"/>
    <property type="match status" value="1"/>
</dbReference>
<dbReference type="InterPro" id="IPR020807">
    <property type="entry name" value="PKS_DH"/>
</dbReference>
<accession>A0A7K1L987</accession>
<feature type="domain" description="Ketosynthase family 3 (KS3)" evidence="7">
    <location>
        <begin position="1"/>
        <end position="453"/>
    </location>
</feature>
<dbReference type="SUPFAM" id="SSF55048">
    <property type="entry name" value="Probable ACP-binding domain of malonyl-CoA ACP transacylase"/>
    <property type="match status" value="1"/>
</dbReference>
<evidence type="ECO:0000313" key="9">
    <source>
        <dbReference type="EMBL" id="MUN40987.1"/>
    </source>
</evidence>
<dbReference type="Proteomes" id="UP000432015">
    <property type="component" value="Unassembled WGS sequence"/>
</dbReference>
<dbReference type="GO" id="GO:0004312">
    <property type="term" value="F:fatty acid synthase activity"/>
    <property type="evidence" value="ECO:0007669"/>
    <property type="project" value="TreeGrafter"/>
</dbReference>
<dbReference type="InterPro" id="IPR009081">
    <property type="entry name" value="PP-bd_ACP"/>
</dbReference>
<name>A0A7K1L987_9ACTN</name>
<dbReference type="PROSITE" id="PS50075">
    <property type="entry name" value="CARRIER"/>
    <property type="match status" value="1"/>
</dbReference>
<evidence type="ECO:0000259" key="8">
    <source>
        <dbReference type="PROSITE" id="PS52019"/>
    </source>
</evidence>
<feature type="active site" description="Proton donor; for dehydratase activity" evidence="5">
    <location>
        <position position="1633"/>
    </location>
</feature>
<proteinExistence type="predicted"/>
<dbReference type="InterPro" id="IPR014030">
    <property type="entry name" value="Ketoacyl_synth_N"/>
</dbReference>
<evidence type="ECO:0000256" key="3">
    <source>
        <dbReference type="ARBA" id="ARBA00022679"/>
    </source>
</evidence>
<reference evidence="9 10" key="1">
    <citation type="submission" date="2019-11" db="EMBL/GenBank/DDBJ databases">
        <authorList>
            <person name="Cao P."/>
        </authorList>
    </citation>
    <scope>NUCLEOTIDE SEQUENCE [LARGE SCALE GENOMIC DNA]</scope>
    <source>
        <strain evidence="9 10">NEAU-AAG5</strain>
    </source>
</reference>
<organism evidence="9 10">
    <name type="scientific">Actinomadura litoris</name>
    <dbReference type="NCBI Taxonomy" id="2678616"/>
    <lineage>
        <taxon>Bacteria</taxon>
        <taxon>Bacillati</taxon>
        <taxon>Actinomycetota</taxon>
        <taxon>Actinomycetes</taxon>
        <taxon>Streptosporangiales</taxon>
        <taxon>Thermomonosporaceae</taxon>
        <taxon>Actinomadura</taxon>
    </lineage>
</organism>
<dbReference type="EMBL" id="WOFH01000012">
    <property type="protein sequence ID" value="MUN40987.1"/>
    <property type="molecule type" value="Genomic_DNA"/>
</dbReference>
<dbReference type="InterPro" id="IPR029069">
    <property type="entry name" value="HotDog_dom_sf"/>
</dbReference>
<feature type="active site" description="Proton acceptor; for dehydratase activity" evidence="5">
    <location>
        <position position="1464"/>
    </location>
</feature>
<dbReference type="SMART" id="SM00827">
    <property type="entry name" value="PKS_AT"/>
    <property type="match status" value="1"/>
</dbReference>
<evidence type="ECO:0000259" key="6">
    <source>
        <dbReference type="PROSITE" id="PS50075"/>
    </source>
</evidence>
<dbReference type="PROSITE" id="PS52019">
    <property type="entry name" value="PKS_MFAS_DH"/>
    <property type="match status" value="1"/>
</dbReference>
<dbReference type="SMART" id="SM00826">
    <property type="entry name" value="PKS_DH"/>
    <property type="match status" value="1"/>
</dbReference>
<dbReference type="SUPFAM" id="SSF47336">
    <property type="entry name" value="ACP-like"/>
    <property type="match status" value="1"/>
</dbReference>
<dbReference type="InterPro" id="IPR036736">
    <property type="entry name" value="ACP-like_sf"/>
</dbReference>
<dbReference type="Pfam" id="PF21089">
    <property type="entry name" value="PKS_DH_N"/>
    <property type="match status" value="1"/>
</dbReference>
<dbReference type="SMART" id="SM00825">
    <property type="entry name" value="PKS_KS"/>
    <property type="match status" value="1"/>
</dbReference>
<dbReference type="InterPro" id="IPR042104">
    <property type="entry name" value="PKS_dehydratase_sf"/>
</dbReference>
<dbReference type="InterPro" id="IPR036291">
    <property type="entry name" value="NAD(P)-bd_dom_sf"/>
</dbReference>
<dbReference type="Pfam" id="PF02801">
    <property type="entry name" value="Ketoacyl-synt_C"/>
    <property type="match status" value="1"/>
</dbReference>